<reference evidence="2" key="1">
    <citation type="submission" date="2025-08" db="UniProtKB">
        <authorList>
            <consortium name="RefSeq"/>
        </authorList>
    </citation>
    <scope>IDENTIFICATION</scope>
    <source>
        <tissue evidence="2">Leukocyte</tissue>
    </source>
</reference>
<proteinExistence type="predicted"/>
<dbReference type="KEGG" id="ccan:109681013"/>
<gene>
    <name evidence="2" type="primary">LOC109681013</name>
</gene>
<dbReference type="Gene3D" id="1.10.287.1490">
    <property type="match status" value="1"/>
</dbReference>
<dbReference type="AlphaFoldDB" id="A0A8B7TVV0"/>
<keyword evidence="1" id="KW-0175">Coiled coil</keyword>
<dbReference type="RefSeq" id="XP_020011196.1">
    <property type="nucleotide sequence ID" value="XM_020155607.1"/>
</dbReference>
<feature type="coiled-coil region" evidence="1">
    <location>
        <begin position="12"/>
        <end position="67"/>
    </location>
</feature>
<organism evidence="2">
    <name type="scientific">Castor canadensis</name>
    <name type="common">American beaver</name>
    <dbReference type="NCBI Taxonomy" id="51338"/>
    <lineage>
        <taxon>Eukaryota</taxon>
        <taxon>Metazoa</taxon>
        <taxon>Chordata</taxon>
        <taxon>Craniata</taxon>
        <taxon>Vertebrata</taxon>
        <taxon>Euteleostomi</taxon>
        <taxon>Mammalia</taxon>
        <taxon>Eutheria</taxon>
        <taxon>Euarchontoglires</taxon>
        <taxon>Glires</taxon>
        <taxon>Rodentia</taxon>
        <taxon>Castorimorpha</taxon>
        <taxon>Castoridae</taxon>
        <taxon>Castor</taxon>
    </lineage>
</organism>
<feature type="coiled-coil region" evidence="1">
    <location>
        <begin position="93"/>
        <end position="147"/>
    </location>
</feature>
<dbReference type="FunFam" id="1.10.287.1490:FF:000006">
    <property type="entry name" value="Centromere protein E"/>
    <property type="match status" value="1"/>
</dbReference>
<feature type="non-terminal residue" evidence="2">
    <location>
        <position position="390"/>
    </location>
</feature>
<sequence length="390" mass="45718">MKQTLFDAETVALDAKRESAFLRSENIELKEKMKELTNMCKQMEDDIQQYQNQLEAKKKIQVDLDKELQSAFNEITKLTSLVDGKVPRDLVGNLELERRITDLQKELSKETEENEALRKEVSLLSGLKSLPSEIETLKKEIHEKSEELYIITSEKDKLFSEITHKESRIQGLLEEIGKIKDDLATSQLNYKNTDKEFQDFKTLHAEFEQKYKMVLEENESMNQKIGNLSKEAEYFGLSLDALKNELSHKTQELEQKTTEGQEKLNEIEYLKEQLESRDSRLQTVEKERALITEKLQQTLEEVKTLSREKDNLKQLQESLQMERDQLKSDIQDTVNMNIDTQEQLRNALESLKQHQETVSTLKMKIAEEASRNLHIWEEQGEKLKDEFQQK</sequence>
<feature type="coiled-coil region" evidence="1">
    <location>
        <begin position="204"/>
        <end position="386"/>
    </location>
</feature>
<name>A0A8B7TVV0_CASCN</name>
<evidence type="ECO:0000313" key="2">
    <source>
        <dbReference type="RefSeq" id="XP_020011196.1"/>
    </source>
</evidence>
<evidence type="ECO:0000256" key="1">
    <source>
        <dbReference type="SAM" id="Coils"/>
    </source>
</evidence>
<protein>
    <submittedName>
        <fullName evidence="2">Centromere-associated protein E-like</fullName>
    </submittedName>
</protein>
<accession>A0A8B7TVV0</accession>
<dbReference type="OrthoDB" id="21525at2759"/>